<keyword evidence="2" id="KW-0342">GTP-binding</keyword>
<dbReference type="GO" id="GO:0006614">
    <property type="term" value="P:SRP-dependent cotranslational protein targeting to membrane"/>
    <property type="evidence" value="ECO:0007669"/>
    <property type="project" value="InterPro"/>
</dbReference>
<dbReference type="Gene3D" id="3.40.50.300">
    <property type="entry name" value="P-loop containing nucleotide triphosphate hydrolases"/>
    <property type="match status" value="1"/>
</dbReference>
<dbReference type="RefSeq" id="XP_013905648.1">
    <property type="nucleotide sequence ID" value="XM_014050194.1"/>
</dbReference>
<dbReference type="InterPro" id="IPR022941">
    <property type="entry name" value="SRP54"/>
</dbReference>
<dbReference type="GO" id="GO:0005525">
    <property type="term" value="F:GTP binding"/>
    <property type="evidence" value="ECO:0007669"/>
    <property type="project" value="UniProtKB-KW"/>
</dbReference>
<dbReference type="EMBL" id="KK100349">
    <property type="protein sequence ID" value="KIZ06629.1"/>
    <property type="molecule type" value="Genomic_DNA"/>
</dbReference>
<dbReference type="AlphaFoldDB" id="A0A0D2LJS4"/>
<dbReference type="GO" id="GO:0048500">
    <property type="term" value="C:signal recognition particle"/>
    <property type="evidence" value="ECO:0007669"/>
    <property type="project" value="InterPro"/>
</dbReference>
<evidence type="ECO:0000256" key="2">
    <source>
        <dbReference type="ARBA" id="ARBA00023134"/>
    </source>
</evidence>
<dbReference type="Proteomes" id="UP000054498">
    <property type="component" value="Unassembled WGS sequence"/>
</dbReference>
<dbReference type="OrthoDB" id="1727884at2759"/>
<dbReference type="InterPro" id="IPR036891">
    <property type="entry name" value="Signal_recog_part_SRP54_M_sf"/>
</dbReference>
<dbReference type="SUPFAM" id="SSF52540">
    <property type="entry name" value="P-loop containing nucleoside triphosphate hydrolases"/>
    <property type="match status" value="1"/>
</dbReference>
<evidence type="ECO:0000256" key="4">
    <source>
        <dbReference type="SAM" id="MobiDB-lite"/>
    </source>
</evidence>
<feature type="domain" description="SRP54-type proteins GTP-binding" evidence="5">
    <location>
        <begin position="68"/>
        <end position="81"/>
    </location>
</feature>
<keyword evidence="7" id="KW-1185">Reference proteome</keyword>
<dbReference type="Pfam" id="PF02978">
    <property type="entry name" value="SRP_SPB"/>
    <property type="match status" value="1"/>
</dbReference>
<sequence length="288" mass="32360">MDELRRMKERVSPSDTLLVVDAMTGQEAAGLVKTFNDQVDLTGAILSKLDGDSRGGAALSVREVSGAPIKFVGTGETMEALEPFYPERMANRILGMGDMLTLYEKAQEAINEDEVEEFKRRMESARFDFNDFLQQFERINNMGGLKMLKLMPGFSQVSEKQLYEVEKKAKMYKGLIGAMTPEERENPELLMKSPSRRRRVAEGSGRQEADVSQLCTEFAAMRVQMQTMGKMMKMGVPGQSDEALMKDLIRSQQPAVPSGKARRRKDKAQLAAERRKPLDKSKGFATKR</sequence>
<evidence type="ECO:0000313" key="6">
    <source>
        <dbReference type="EMBL" id="KIZ06629.1"/>
    </source>
</evidence>
<dbReference type="InterPro" id="IPR027417">
    <property type="entry name" value="P-loop_NTPase"/>
</dbReference>
<dbReference type="GO" id="GO:0003924">
    <property type="term" value="F:GTPase activity"/>
    <property type="evidence" value="ECO:0007669"/>
    <property type="project" value="InterPro"/>
</dbReference>
<dbReference type="PANTHER" id="PTHR11564">
    <property type="entry name" value="SIGNAL RECOGNITION PARTICLE 54K PROTEIN SRP54"/>
    <property type="match status" value="1"/>
</dbReference>
<comment type="catalytic activity">
    <reaction evidence="3">
        <text>GTP + H2O = GDP + phosphate + H(+)</text>
        <dbReference type="Rhea" id="RHEA:19669"/>
        <dbReference type="ChEBI" id="CHEBI:15377"/>
        <dbReference type="ChEBI" id="CHEBI:15378"/>
        <dbReference type="ChEBI" id="CHEBI:37565"/>
        <dbReference type="ChEBI" id="CHEBI:43474"/>
        <dbReference type="ChEBI" id="CHEBI:58189"/>
        <dbReference type="EC" id="3.6.5.4"/>
    </reaction>
    <physiologicalReaction direction="left-to-right" evidence="3">
        <dbReference type="Rhea" id="RHEA:19670"/>
    </physiologicalReaction>
</comment>
<evidence type="ECO:0000259" key="5">
    <source>
        <dbReference type="PROSITE" id="PS00300"/>
    </source>
</evidence>
<gene>
    <name evidence="6" type="ORF">MNEG_1331</name>
</gene>
<dbReference type="KEGG" id="mng:MNEG_1331"/>
<dbReference type="InterPro" id="IPR000897">
    <property type="entry name" value="SRP54_GTPase_dom"/>
</dbReference>
<protein>
    <submittedName>
        <fullName evidence="6">Putative Signal recognition particle protein</fullName>
    </submittedName>
</protein>
<dbReference type="InterPro" id="IPR042101">
    <property type="entry name" value="SRP54_N_sf"/>
</dbReference>
<keyword evidence="1" id="KW-0547">Nucleotide-binding</keyword>
<accession>A0A0D2LJS4</accession>
<dbReference type="SUPFAM" id="SSF47446">
    <property type="entry name" value="Signal peptide-binding domain"/>
    <property type="match status" value="1"/>
</dbReference>
<dbReference type="Gene3D" id="1.10.260.30">
    <property type="entry name" value="Signal recognition particle, SRP54 subunit, M-domain"/>
    <property type="match status" value="1"/>
</dbReference>
<dbReference type="PANTHER" id="PTHR11564:SF5">
    <property type="entry name" value="SIGNAL RECOGNITION PARTICLE SUBUNIT SRP54"/>
    <property type="match status" value="1"/>
</dbReference>
<dbReference type="PROSITE" id="PS00300">
    <property type="entry name" value="SRP54"/>
    <property type="match status" value="1"/>
</dbReference>
<dbReference type="GeneID" id="25730759"/>
<reference evidence="6 7" key="1">
    <citation type="journal article" date="2013" name="BMC Genomics">
        <title>Reconstruction of the lipid metabolism for the microalga Monoraphidium neglectum from its genome sequence reveals characteristics suitable for biofuel production.</title>
        <authorList>
            <person name="Bogen C."/>
            <person name="Al-Dilaimi A."/>
            <person name="Albersmeier A."/>
            <person name="Wichmann J."/>
            <person name="Grundmann M."/>
            <person name="Rupp O."/>
            <person name="Lauersen K.J."/>
            <person name="Blifernez-Klassen O."/>
            <person name="Kalinowski J."/>
            <person name="Goesmann A."/>
            <person name="Mussgnug J.H."/>
            <person name="Kruse O."/>
        </authorList>
    </citation>
    <scope>NUCLEOTIDE SEQUENCE [LARGE SCALE GENOMIC DNA]</scope>
    <source>
        <strain evidence="6 7">SAG 48.87</strain>
    </source>
</reference>
<evidence type="ECO:0000256" key="3">
    <source>
        <dbReference type="ARBA" id="ARBA00048157"/>
    </source>
</evidence>
<dbReference type="Pfam" id="PF00448">
    <property type="entry name" value="SRP54"/>
    <property type="match status" value="1"/>
</dbReference>
<evidence type="ECO:0000256" key="1">
    <source>
        <dbReference type="ARBA" id="ARBA00022741"/>
    </source>
</evidence>
<dbReference type="GO" id="GO:0008312">
    <property type="term" value="F:7S RNA binding"/>
    <property type="evidence" value="ECO:0007669"/>
    <property type="project" value="InterPro"/>
</dbReference>
<dbReference type="Gene3D" id="1.20.120.140">
    <property type="entry name" value="Signal recognition particle SRP54, nucleotide-binding domain"/>
    <property type="match status" value="1"/>
</dbReference>
<dbReference type="SMART" id="SM00962">
    <property type="entry name" value="SRP54"/>
    <property type="match status" value="1"/>
</dbReference>
<feature type="region of interest" description="Disordered" evidence="4">
    <location>
        <begin position="242"/>
        <end position="288"/>
    </location>
</feature>
<evidence type="ECO:0000313" key="7">
    <source>
        <dbReference type="Proteomes" id="UP000054498"/>
    </source>
</evidence>
<name>A0A0D2LJS4_9CHLO</name>
<dbReference type="InterPro" id="IPR004125">
    <property type="entry name" value="Signal_recog_particle_SRP54_M"/>
</dbReference>
<organism evidence="6 7">
    <name type="scientific">Monoraphidium neglectum</name>
    <dbReference type="NCBI Taxonomy" id="145388"/>
    <lineage>
        <taxon>Eukaryota</taxon>
        <taxon>Viridiplantae</taxon>
        <taxon>Chlorophyta</taxon>
        <taxon>core chlorophytes</taxon>
        <taxon>Chlorophyceae</taxon>
        <taxon>CS clade</taxon>
        <taxon>Sphaeropleales</taxon>
        <taxon>Selenastraceae</taxon>
        <taxon>Monoraphidium</taxon>
    </lineage>
</organism>
<dbReference type="STRING" id="145388.A0A0D2LJS4"/>
<feature type="compositionally biased region" description="Basic and acidic residues" evidence="4">
    <location>
        <begin position="272"/>
        <end position="282"/>
    </location>
</feature>
<proteinExistence type="predicted"/>